<proteinExistence type="predicted"/>
<dbReference type="EMBL" id="LSGP01000001">
    <property type="protein sequence ID" value="KYZ77985.1"/>
    <property type="molecule type" value="Genomic_DNA"/>
</dbReference>
<protein>
    <submittedName>
        <fullName evidence="1">Uncharacterized protein</fullName>
    </submittedName>
</protein>
<dbReference type="Proteomes" id="UP000076268">
    <property type="component" value="Unassembled WGS sequence"/>
</dbReference>
<accession>A0A154BVU0</accession>
<dbReference type="OrthoDB" id="1682359at2"/>
<reference evidence="1 2" key="1">
    <citation type="submission" date="2016-02" db="EMBL/GenBank/DDBJ databases">
        <title>Anaerosporomusa subterraneum gen. nov., sp. nov., a spore-forming obligate anaerobe isolated from saprolite.</title>
        <authorList>
            <person name="Choi J.K."/>
            <person name="Shah M."/>
            <person name="Yee N."/>
        </authorList>
    </citation>
    <scope>NUCLEOTIDE SEQUENCE [LARGE SCALE GENOMIC DNA]</scope>
    <source>
        <strain evidence="1 2">RU4</strain>
    </source>
</reference>
<dbReference type="RefSeq" id="WP_066236553.1">
    <property type="nucleotide sequence ID" value="NZ_LSGP01000001.1"/>
</dbReference>
<keyword evidence="2" id="KW-1185">Reference proteome</keyword>
<organism evidence="1 2">
    <name type="scientific">Anaerosporomusa subterranea</name>
    <dbReference type="NCBI Taxonomy" id="1794912"/>
    <lineage>
        <taxon>Bacteria</taxon>
        <taxon>Bacillati</taxon>
        <taxon>Bacillota</taxon>
        <taxon>Negativicutes</taxon>
        <taxon>Acetonemataceae</taxon>
        <taxon>Anaerosporomusa</taxon>
    </lineage>
</organism>
<sequence length="115" mass="13209">MRLYHFTTEENLEQILESGYLNQSGGGLVWLTKNKELEAQEWSGGSNATVRISVSLLNISHFGRNAPPQKLVQGAVDWYTTEKAIPRKLWVDVESLQNGQWRIYKGLSYKNRKIK</sequence>
<evidence type="ECO:0000313" key="1">
    <source>
        <dbReference type="EMBL" id="KYZ77985.1"/>
    </source>
</evidence>
<dbReference type="AlphaFoldDB" id="A0A154BVU0"/>
<evidence type="ECO:0000313" key="2">
    <source>
        <dbReference type="Proteomes" id="UP000076268"/>
    </source>
</evidence>
<gene>
    <name evidence="1" type="ORF">AXX12_00110</name>
</gene>
<name>A0A154BVU0_ANASB</name>
<comment type="caution">
    <text evidence="1">The sequence shown here is derived from an EMBL/GenBank/DDBJ whole genome shotgun (WGS) entry which is preliminary data.</text>
</comment>